<dbReference type="PROSITE" id="PS51194">
    <property type="entry name" value="HELICASE_CTER"/>
    <property type="match status" value="1"/>
</dbReference>
<dbReference type="GO" id="GO:0005634">
    <property type="term" value="C:nucleus"/>
    <property type="evidence" value="ECO:0007669"/>
    <property type="project" value="UniProtKB-SubCell"/>
</dbReference>
<keyword evidence="3" id="KW-0378">Hydrolase</keyword>
<dbReference type="InterPro" id="IPR023780">
    <property type="entry name" value="Chromo_domain"/>
</dbReference>
<dbReference type="InterPro" id="IPR016197">
    <property type="entry name" value="Chromo-like_dom_sf"/>
</dbReference>
<dbReference type="SMART" id="SM00592">
    <property type="entry name" value="BRK"/>
    <property type="match status" value="1"/>
</dbReference>
<dbReference type="FunFam" id="3.40.50.10810:FF:000003">
    <property type="entry name" value="chromodomain-helicase-DNA-binding protein 8 isoform X4"/>
    <property type="match status" value="1"/>
</dbReference>
<reference evidence="11" key="2">
    <citation type="submission" date="2025-09" db="UniProtKB">
        <authorList>
            <consortium name="Ensembl"/>
        </authorList>
    </citation>
    <scope>IDENTIFICATION</scope>
</reference>
<dbReference type="InterPro" id="IPR049730">
    <property type="entry name" value="SNF2/RAD54-like_C"/>
</dbReference>
<dbReference type="SMART" id="SM00487">
    <property type="entry name" value="DEXDc"/>
    <property type="match status" value="1"/>
</dbReference>
<dbReference type="OMA" id="HRANKND"/>
<dbReference type="InterPro" id="IPR014001">
    <property type="entry name" value="Helicase_ATP-bd"/>
</dbReference>
<dbReference type="GeneTree" id="ENSGT00940000153649"/>
<dbReference type="InterPro" id="IPR038718">
    <property type="entry name" value="SNF2-like_sf"/>
</dbReference>
<protein>
    <recommendedName>
        <fullName evidence="13">DNA helicase</fullName>
    </recommendedName>
</protein>
<feature type="domain" description="Helicase C-terminal" evidence="10">
    <location>
        <begin position="393"/>
        <end position="551"/>
    </location>
</feature>
<sequence length="1522" mass="173715">SLPLSLPPPSLPLSLSPPPPSHIVQPVIYYLVKWCSLPYEDSTWELKEDVDEGKVREFKRIQSRHPELKRVARPQAGSWKKLELSHEYKNGNQLREYQLEGVNWLLFNWYNRQNCILADEMGLGKTIQSIAFLEEVYNVGIRGPFLVIAPLSTITNWEREFNTWTEMNTIVYHGSLASRQMIQQYEMYCKDSRGRLIPGAYKFDALITTFEMILSDCPELREIEWRCVIIDEAHRLKNRNCKLLDSLKHMDLEHKVLLTGTPLQNTVEELFSLLHFLEPSQFPSESEFLKDFGDLKTEEQVQKLQAILKPMMLRRLKEDVEKNLAPKQETIIEVELTNIQKKYYRAILEKNFNFLSKGVGHSNMPNLLNTMMELRKCCNHPYLINGAEEKILTEVRFLTTTRSHDFPTGHAGGHKVLIFSQMVRCLDILEDYLVQKRYLYERIDGRVRGNLRQAAIDRFSKPDSDRFVFLLCTRRRSRINLTAADTCIITSWIQSCRPNCCAQARCHRIGQSKAVKVYRLITRNSYEREMFDKASLKLGLDKAVLQSMSGREGSITGIQQFSKKEIEDLLRKGAYATIMEEDDEGSKFCEEDIDQILLRRTTTITIESEGKGSTFAKASFVASENRTDIALDDPNFWQKWAKKADLDLDLLNSKVCWIGKRDTIYKSQQETLGKEMVKIFNEVLDKANCPQSWQEAKISIIPKSGSDLTEPGNYRPISLLNVDYKIFMTILAERLKKILNKLISPDQNGLSIPVPRGRKGKKVKSQTTFDLQKAEWIHKYNPDTLFQDEGYKKHLKHHCNKVLLRVRMLYYLRQEVIGDQAEKVLAGAVSSETDIWFPLVDQAEVPTAWWDTEADKSLLLGVFKHGYEKYNTMQADPALCFLEKAGCPNEKAIAAEHRPDVGEGVDFDKDCEDPEYKPVGAPAKEHDEEGEALMMMDEDISVVDGEEGQPGNLFWPPASALTARLRRLITAFQRSYKREQLKMEAVERGDRRRRRCEATFKLKEMVRQEKQQRWTRREQSDFYRVVSTFGVEYDPDTMQFHWSQFRTLARLDKKTNESLAKYFHGFMAMCRQVCRLPPAASDESPDPTLFIEAITEERASRTLYHIDLLRRLREQVLCHPLLEERLALCQPRGPEMPPWWQCGRHDGELLQGVARHGLSQTDTTIMQDPDFSFLAARLSHLHSQAGGTGTPPLPPPGPAQPTGLPLPGVSTMAAPSPLLLALHLLDNGAFSPYLYLFLLLLQDRVLINRIDLVCQAVLSGKWPSPQQGQVVSCVGQGEGLPHLHGEYTTSPIPHICPLASQEEGTTFFTRLRHGGQEKEFTVQIKDEEGIKLTFQKHKLVPNSTVQDRPALTQKKSSKKMVELELQCLEALRGLDIDLEAHIPVVNKTDGTLLVGDVAPRRADLEVWLQAHPEYAVDPRFLAVSLSSANMSLLPICRWGANPLPFPSLLETFPFHPQTSFLMQGAGRCCFSPVYPMQRGNIGPAWLQPGLTSEKRKHASNLGSGINWPCPPSQPHPPGQPQP</sequence>
<keyword evidence="5" id="KW-0805">Transcription regulation</keyword>
<keyword evidence="12" id="KW-1185">Reference proteome</keyword>
<dbReference type="Pfam" id="PF00271">
    <property type="entry name" value="Helicase_C"/>
    <property type="match status" value="1"/>
</dbReference>
<keyword evidence="6" id="KW-0804">Transcription</keyword>
<dbReference type="InterPro" id="IPR001650">
    <property type="entry name" value="Helicase_C-like"/>
</dbReference>
<evidence type="ECO:0000256" key="4">
    <source>
        <dbReference type="ARBA" id="ARBA00022853"/>
    </source>
</evidence>
<evidence type="ECO:0000259" key="10">
    <source>
        <dbReference type="PROSITE" id="PS51194"/>
    </source>
</evidence>
<evidence type="ECO:0000256" key="3">
    <source>
        <dbReference type="ARBA" id="ARBA00022801"/>
    </source>
</evidence>
<feature type="compositionally biased region" description="Pro residues" evidence="8">
    <location>
        <begin position="1508"/>
        <end position="1522"/>
    </location>
</feature>
<dbReference type="InterPro" id="IPR027417">
    <property type="entry name" value="P-loop_NTPase"/>
</dbReference>
<organism evidence="11 12">
    <name type="scientific">Naja naja</name>
    <name type="common">Indian cobra</name>
    <dbReference type="NCBI Taxonomy" id="35670"/>
    <lineage>
        <taxon>Eukaryota</taxon>
        <taxon>Metazoa</taxon>
        <taxon>Chordata</taxon>
        <taxon>Craniata</taxon>
        <taxon>Vertebrata</taxon>
        <taxon>Euteleostomi</taxon>
        <taxon>Lepidosauria</taxon>
        <taxon>Squamata</taxon>
        <taxon>Bifurcata</taxon>
        <taxon>Unidentata</taxon>
        <taxon>Episquamata</taxon>
        <taxon>Toxicofera</taxon>
        <taxon>Serpentes</taxon>
        <taxon>Colubroidea</taxon>
        <taxon>Elapidae</taxon>
        <taxon>Elapinae</taxon>
        <taxon>Naja</taxon>
    </lineage>
</organism>
<dbReference type="GO" id="GO:0006325">
    <property type="term" value="P:chromatin organization"/>
    <property type="evidence" value="ECO:0007669"/>
    <property type="project" value="UniProtKB-KW"/>
</dbReference>
<dbReference type="InterPro" id="IPR000330">
    <property type="entry name" value="SNF2_N"/>
</dbReference>
<reference evidence="11" key="1">
    <citation type="submission" date="2025-08" db="UniProtKB">
        <authorList>
            <consortium name="Ensembl"/>
        </authorList>
    </citation>
    <scope>IDENTIFICATION</scope>
</reference>
<evidence type="ECO:0000256" key="5">
    <source>
        <dbReference type="ARBA" id="ARBA00023015"/>
    </source>
</evidence>
<dbReference type="PROSITE" id="PS51192">
    <property type="entry name" value="HELICASE_ATP_BIND_1"/>
    <property type="match status" value="1"/>
</dbReference>
<evidence type="ECO:0000313" key="12">
    <source>
        <dbReference type="Proteomes" id="UP000694559"/>
    </source>
</evidence>
<evidence type="ECO:0000256" key="2">
    <source>
        <dbReference type="ARBA" id="ARBA00007025"/>
    </source>
</evidence>
<dbReference type="GO" id="GO:0016787">
    <property type="term" value="F:hydrolase activity"/>
    <property type="evidence" value="ECO:0007669"/>
    <property type="project" value="UniProtKB-KW"/>
</dbReference>
<dbReference type="Pfam" id="PF00176">
    <property type="entry name" value="SNF2-rel_dom"/>
    <property type="match status" value="1"/>
</dbReference>
<dbReference type="PANTHER" id="PTHR46850">
    <property type="entry name" value="CHROMODOMAIN-HELICASE-DNA-BINDING PROTEIN 9"/>
    <property type="match status" value="1"/>
</dbReference>
<comment type="subcellular location">
    <subcellularLocation>
        <location evidence="1">Nucleus</location>
    </subcellularLocation>
</comment>
<dbReference type="Pfam" id="PF23078">
    <property type="entry name" value="HTH_CHD6-9"/>
    <property type="match status" value="1"/>
</dbReference>
<dbReference type="SUPFAM" id="SSF54160">
    <property type="entry name" value="Chromo domain-like"/>
    <property type="match status" value="1"/>
</dbReference>
<evidence type="ECO:0008006" key="13">
    <source>
        <dbReference type="Google" id="ProtNLM"/>
    </source>
</evidence>
<dbReference type="PANTHER" id="PTHR46850:SF1">
    <property type="entry name" value="CHROMODOMAIN-HELICASE-DNA-BINDING PROTEIN 9"/>
    <property type="match status" value="1"/>
</dbReference>
<feature type="region of interest" description="Disordered" evidence="8">
    <location>
        <begin position="1496"/>
        <end position="1522"/>
    </location>
</feature>
<dbReference type="InterPro" id="IPR006576">
    <property type="entry name" value="BRK_domain"/>
</dbReference>
<dbReference type="Pfam" id="PF00385">
    <property type="entry name" value="Chromo"/>
    <property type="match status" value="1"/>
</dbReference>
<evidence type="ECO:0000256" key="8">
    <source>
        <dbReference type="SAM" id="MobiDB-lite"/>
    </source>
</evidence>
<dbReference type="InterPro" id="IPR051493">
    <property type="entry name" value="CHD"/>
</dbReference>
<dbReference type="GO" id="GO:0005524">
    <property type="term" value="F:ATP binding"/>
    <property type="evidence" value="ECO:0007669"/>
    <property type="project" value="InterPro"/>
</dbReference>
<comment type="similarity">
    <text evidence="2">Belongs to the SNF2/RAD54 helicase family.</text>
</comment>
<evidence type="ECO:0000256" key="6">
    <source>
        <dbReference type="ARBA" id="ARBA00023163"/>
    </source>
</evidence>
<keyword evidence="4" id="KW-0156">Chromatin regulator</keyword>
<dbReference type="Gene3D" id="3.40.50.300">
    <property type="entry name" value="P-loop containing nucleotide triphosphate hydrolases"/>
    <property type="match status" value="1"/>
</dbReference>
<dbReference type="InterPro" id="IPR056342">
    <property type="entry name" value="HTH_CHD6-9"/>
</dbReference>
<evidence type="ECO:0000256" key="1">
    <source>
        <dbReference type="ARBA" id="ARBA00004123"/>
    </source>
</evidence>
<dbReference type="CDD" id="cd18793">
    <property type="entry name" value="SF2_C_SNF"/>
    <property type="match status" value="1"/>
</dbReference>
<keyword evidence="7" id="KW-0539">Nucleus</keyword>
<evidence type="ECO:0000259" key="9">
    <source>
        <dbReference type="PROSITE" id="PS51192"/>
    </source>
</evidence>
<dbReference type="Pfam" id="PF07533">
    <property type="entry name" value="BRK"/>
    <property type="match status" value="1"/>
</dbReference>
<feature type="domain" description="Helicase ATP-binding" evidence="9">
    <location>
        <begin position="106"/>
        <end position="280"/>
    </location>
</feature>
<dbReference type="Gene3D" id="3.40.50.10810">
    <property type="entry name" value="Tandem AAA-ATPase domain"/>
    <property type="match status" value="1"/>
</dbReference>
<dbReference type="InterPro" id="IPR037259">
    <property type="entry name" value="BRK_sf"/>
</dbReference>
<evidence type="ECO:0000256" key="7">
    <source>
        <dbReference type="ARBA" id="ARBA00023242"/>
    </source>
</evidence>
<feature type="region of interest" description="Disordered" evidence="8">
    <location>
        <begin position="1184"/>
        <end position="1204"/>
    </location>
</feature>
<name>A0A8C7DZF0_NAJNA</name>
<dbReference type="Ensembl" id="ENSNNAT00000015276.1">
    <property type="protein sequence ID" value="ENSNNAP00000014573.1"/>
    <property type="gene ID" value="ENSNNAG00000009736.1"/>
</dbReference>
<dbReference type="Gene3D" id="1.10.10.60">
    <property type="entry name" value="Homeodomain-like"/>
    <property type="match status" value="1"/>
</dbReference>
<evidence type="ECO:0000313" key="11">
    <source>
        <dbReference type="Ensembl" id="ENSNNAP00000014573.1"/>
    </source>
</evidence>
<dbReference type="Proteomes" id="UP000694559">
    <property type="component" value="Unplaced"/>
</dbReference>
<proteinExistence type="inferred from homology"/>
<dbReference type="Gene3D" id="2.40.50.40">
    <property type="match status" value="1"/>
</dbReference>
<dbReference type="OrthoDB" id="5857104at2759"/>
<dbReference type="SUPFAM" id="SSF160481">
    <property type="entry name" value="BRK domain-like"/>
    <property type="match status" value="1"/>
</dbReference>
<dbReference type="SUPFAM" id="SSF52540">
    <property type="entry name" value="P-loop containing nucleoside triphosphate hydrolases"/>
    <property type="match status" value="2"/>
</dbReference>
<accession>A0A8C7DZF0</accession>
<dbReference type="Gene3D" id="3.40.5.120">
    <property type="match status" value="1"/>
</dbReference>